<name>A0A8J3E5I4_9PROT</name>
<evidence type="ECO:0000313" key="1">
    <source>
        <dbReference type="EMBL" id="GGF32728.1"/>
    </source>
</evidence>
<protein>
    <submittedName>
        <fullName evidence="1">Uncharacterized protein</fullName>
    </submittedName>
</protein>
<dbReference type="EMBL" id="BMJQ01000012">
    <property type="protein sequence ID" value="GGF32728.1"/>
    <property type="molecule type" value="Genomic_DNA"/>
</dbReference>
<dbReference type="AlphaFoldDB" id="A0A8J3E5I4"/>
<reference evidence="1" key="1">
    <citation type="journal article" date="2014" name="Int. J. Syst. Evol. Microbiol.">
        <title>Complete genome sequence of Corynebacterium casei LMG S-19264T (=DSM 44701T), isolated from a smear-ripened cheese.</title>
        <authorList>
            <consortium name="US DOE Joint Genome Institute (JGI-PGF)"/>
            <person name="Walter F."/>
            <person name="Albersmeier A."/>
            <person name="Kalinowski J."/>
            <person name="Ruckert C."/>
        </authorList>
    </citation>
    <scope>NUCLEOTIDE SEQUENCE</scope>
    <source>
        <strain evidence="1">CGMCC 1.15725</strain>
    </source>
</reference>
<accession>A0A8J3E5I4</accession>
<dbReference type="Proteomes" id="UP000646365">
    <property type="component" value="Unassembled WGS sequence"/>
</dbReference>
<organism evidence="1 2">
    <name type="scientific">Aliidongia dinghuensis</name>
    <dbReference type="NCBI Taxonomy" id="1867774"/>
    <lineage>
        <taxon>Bacteria</taxon>
        <taxon>Pseudomonadati</taxon>
        <taxon>Pseudomonadota</taxon>
        <taxon>Alphaproteobacteria</taxon>
        <taxon>Rhodospirillales</taxon>
        <taxon>Dongiaceae</taxon>
        <taxon>Aliidongia</taxon>
    </lineage>
</organism>
<dbReference type="RefSeq" id="WP_189049729.1">
    <property type="nucleotide sequence ID" value="NZ_BMJQ01000012.1"/>
</dbReference>
<gene>
    <name evidence="1" type="ORF">GCM10011611_43640</name>
</gene>
<sequence>MGDDLRQADLSSLTINQMTKEQRAELRRRFEEFVSAFTKHNPNARITAAPKVRKWVPGMKK</sequence>
<evidence type="ECO:0000313" key="2">
    <source>
        <dbReference type="Proteomes" id="UP000646365"/>
    </source>
</evidence>
<reference evidence="1" key="2">
    <citation type="submission" date="2020-09" db="EMBL/GenBank/DDBJ databases">
        <authorList>
            <person name="Sun Q."/>
            <person name="Zhou Y."/>
        </authorList>
    </citation>
    <scope>NUCLEOTIDE SEQUENCE</scope>
    <source>
        <strain evidence="1">CGMCC 1.15725</strain>
    </source>
</reference>
<keyword evidence="2" id="KW-1185">Reference proteome</keyword>
<comment type="caution">
    <text evidence="1">The sequence shown here is derived from an EMBL/GenBank/DDBJ whole genome shotgun (WGS) entry which is preliminary data.</text>
</comment>
<proteinExistence type="predicted"/>